<dbReference type="Proteomes" id="UP001060085">
    <property type="component" value="Linkage Group LG06"/>
</dbReference>
<comment type="caution">
    <text evidence="1">The sequence shown here is derived from an EMBL/GenBank/DDBJ whole genome shotgun (WGS) entry which is preliminary data.</text>
</comment>
<evidence type="ECO:0000313" key="1">
    <source>
        <dbReference type="EMBL" id="KAI5658264.1"/>
    </source>
</evidence>
<proteinExistence type="predicted"/>
<keyword evidence="2" id="KW-1185">Reference proteome</keyword>
<protein>
    <submittedName>
        <fullName evidence="1">Uncharacterized protein</fullName>
    </submittedName>
</protein>
<gene>
    <name evidence="1" type="ORF">M9H77_27057</name>
</gene>
<evidence type="ECO:0000313" key="2">
    <source>
        <dbReference type="Proteomes" id="UP001060085"/>
    </source>
</evidence>
<name>A0ACC0ACA2_CATRO</name>
<accession>A0ACC0ACA2</accession>
<sequence length="228" mass="26275">MSDNVEEVIFVHDLRDKITTIPQQNILGPICGEKKVGSKHAQAQPKSAQEGAGSDEFHRLLAEMLQQYNPTILVLLETRVKGSWSHHIMQYSRLNRCLLSEARGYAGGIWLFWDDNILYLAPLSCNEQLLTVAMKIGDMCLPAYPQMCKPFHFQAAWTSHSQFEDFAVMWGKYGIPLLKQQKQRSSYIWKSILVGVDLVYTHIKRKPKDRGLIKFWLDPWLNDRPLAM</sequence>
<reference evidence="2" key="1">
    <citation type="journal article" date="2023" name="Nat. Plants">
        <title>Single-cell RNA sequencing provides a high-resolution roadmap for understanding the multicellular compartmentation of specialized metabolism.</title>
        <authorList>
            <person name="Sun S."/>
            <person name="Shen X."/>
            <person name="Li Y."/>
            <person name="Li Y."/>
            <person name="Wang S."/>
            <person name="Li R."/>
            <person name="Zhang H."/>
            <person name="Shen G."/>
            <person name="Guo B."/>
            <person name="Wei J."/>
            <person name="Xu J."/>
            <person name="St-Pierre B."/>
            <person name="Chen S."/>
            <person name="Sun C."/>
        </authorList>
    </citation>
    <scope>NUCLEOTIDE SEQUENCE [LARGE SCALE GENOMIC DNA]</scope>
</reference>
<dbReference type="EMBL" id="CM044706">
    <property type="protein sequence ID" value="KAI5658264.1"/>
    <property type="molecule type" value="Genomic_DNA"/>
</dbReference>
<organism evidence="1 2">
    <name type="scientific">Catharanthus roseus</name>
    <name type="common">Madagascar periwinkle</name>
    <name type="synonym">Vinca rosea</name>
    <dbReference type="NCBI Taxonomy" id="4058"/>
    <lineage>
        <taxon>Eukaryota</taxon>
        <taxon>Viridiplantae</taxon>
        <taxon>Streptophyta</taxon>
        <taxon>Embryophyta</taxon>
        <taxon>Tracheophyta</taxon>
        <taxon>Spermatophyta</taxon>
        <taxon>Magnoliopsida</taxon>
        <taxon>eudicotyledons</taxon>
        <taxon>Gunneridae</taxon>
        <taxon>Pentapetalae</taxon>
        <taxon>asterids</taxon>
        <taxon>lamiids</taxon>
        <taxon>Gentianales</taxon>
        <taxon>Apocynaceae</taxon>
        <taxon>Rauvolfioideae</taxon>
        <taxon>Vinceae</taxon>
        <taxon>Catharanthinae</taxon>
        <taxon>Catharanthus</taxon>
    </lineage>
</organism>